<evidence type="ECO:0000256" key="2">
    <source>
        <dbReference type="ARBA" id="ARBA00008240"/>
    </source>
</evidence>
<evidence type="ECO:0000313" key="14">
    <source>
        <dbReference type="EMBL" id="TWF93919.1"/>
    </source>
</evidence>
<feature type="transmembrane region" description="Helical" evidence="12">
    <location>
        <begin position="173"/>
        <end position="196"/>
    </location>
</feature>
<dbReference type="AlphaFoldDB" id="A0A561U3H3"/>
<sequence length="470" mass="49329">MRTRIADSTDGGVGTVPENTSDPGSVTPAPSTMRRVVSASFIGNLVEWFDYAVYGYLATTIAGVFFLGTSPTAGLLATFSVFASSFIIRPIGGLFWGYFGDRVGRRNALSLSILIMSAATFVIALLPGHAQVGIAAPLLLLATRLVQGFSAAGEYAGASAFLYEYAPRKRRGLCTSVVPASTACGLLLGSLVVTALTSTLSDEAMSSWGWRVPFLLAAPLGLIGRYIRLKLEDTPEYRELEGQQSAVQAPLRDVFARNKARLLIAFGATSLNAVGFYVLLSYMPTYLTTELGLDEVSSSVSTAVTLVIYIGAVLLMGHASDRVGRPMMLTTAGVLFAVLSIPVFLLLGTSGVVGVVLIHAALGIILSTNDGTLPAFLAELFPTHVRYSGFAFSFNTANALFGGTAPFVATSLIHVSGDPVAPAWYLAAAGVAAVLVMRAARHVPPGADPRGPDRGPAQQISTDQEKGPAR</sequence>
<dbReference type="GO" id="GO:0015293">
    <property type="term" value="F:symporter activity"/>
    <property type="evidence" value="ECO:0007669"/>
    <property type="project" value="UniProtKB-KW"/>
</dbReference>
<feature type="transmembrane region" description="Helical" evidence="12">
    <location>
        <begin position="262"/>
        <end position="284"/>
    </location>
</feature>
<accession>A0A561U3H3</accession>
<evidence type="ECO:0000256" key="12">
    <source>
        <dbReference type="SAM" id="Phobius"/>
    </source>
</evidence>
<feature type="transmembrane region" description="Helical" evidence="12">
    <location>
        <begin position="327"/>
        <end position="347"/>
    </location>
</feature>
<feature type="transmembrane region" description="Helical" evidence="12">
    <location>
        <begin position="389"/>
        <end position="409"/>
    </location>
</feature>
<feature type="transmembrane region" description="Helical" evidence="12">
    <location>
        <begin position="108"/>
        <end position="126"/>
    </location>
</feature>
<feature type="compositionally biased region" description="Low complexity" evidence="11">
    <location>
        <begin position="444"/>
        <end position="457"/>
    </location>
</feature>
<dbReference type="InterPro" id="IPR051084">
    <property type="entry name" value="H+-coupled_symporters"/>
</dbReference>
<comment type="caution">
    <text evidence="14">The sequence shown here is derived from an EMBL/GenBank/DDBJ whole genome shotgun (WGS) entry which is preliminary data.</text>
</comment>
<dbReference type="SUPFAM" id="SSF103473">
    <property type="entry name" value="MFS general substrate transporter"/>
    <property type="match status" value="1"/>
</dbReference>
<dbReference type="GO" id="GO:0005886">
    <property type="term" value="C:plasma membrane"/>
    <property type="evidence" value="ECO:0007669"/>
    <property type="project" value="UniProtKB-SubCell"/>
</dbReference>
<protein>
    <recommendedName>
        <fullName evidence="10">Putative proline/betaine transporter</fullName>
    </recommendedName>
</protein>
<feature type="compositionally biased region" description="Polar residues" evidence="11">
    <location>
        <begin position="17"/>
        <end position="29"/>
    </location>
</feature>
<feature type="region of interest" description="Disordered" evidence="11">
    <location>
        <begin position="1"/>
        <end position="29"/>
    </location>
</feature>
<evidence type="ECO:0000256" key="6">
    <source>
        <dbReference type="ARBA" id="ARBA00022847"/>
    </source>
</evidence>
<name>A0A561U3H3_9PSEU</name>
<feature type="transmembrane region" description="Helical" evidence="12">
    <location>
        <begin position="132"/>
        <end position="152"/>
    </location>
</feature>
<keyword evidence="6" id="KW-0769">Symport</keyword>
<evidence type="ECO:0000256" key="10">
    <source>
        <dbReference type="ARBA" id="ARBA00039918"/>
    </source>
</evidence>
<gene>
    <name evidence="14" type="ORF">FHU35_14200</name>
</gene>
<dbReference type="PROSITE" id="PS50850">
    <property type="entry name" value="MFS"/>
    <property type="match status" value="1"/>
</dbReference>
<keyword evidence="4" id="KW-1003">Cell membrane</keyword>
<keyword evidence="15" id="KW-1185">Reference proteome</keyword>
<keyword evidence="8 12" id="KW-0472">Membrane</keyword>
<feature type="transmembrane region" description="Helical" evidence="12">
    <location>
        <begin position="421"/>
        <end position="440"/>
    </location>
</feature>
<dbReference type="PANTHER" id="PTHR43528">
    <property type="entry name" value="ALPHA-KETOGLUTARATE PERMEASE"/>
    <property type="match status" value="1"/>
</dbReference>
<evidence type="ECO:0000256" key="5">
    <source>
        <dbReference type="ARBA" id="ARBA00022692"/>
    </source>
</evidence>
<reference evidence="14 15" key="1">
    <citation type="submission" date="2019-06" db="EMBL/GenBank/DDBJ databases">
        <title>Sequencing the genomes of 1000 actinobacteria strains.</title>
        <authorList>
            <person name="Klenk H.-P."/>
        </authorList>
    </citation>
    <scope>NUCLEOTIDE SEQUENCE [LARGE SCALE GENOMIC DNA]</scope>
    <source>
        <strain evidence="14 15">DSM 46699</strain>
    </source>
</reference>
<feature type="transmembrane region" description="Helical" evidence="12">
    <location>
        <begin position="73"/>
        <end position="96"/>
    </location>
</feature>
<evidence type="ECO:0000256" key="3">
    <source>
        <dbReference type="ARBA" id="ARBA00022448"/>
    </source>
</evidence>
<dbReference type="EMBL" id="VIWX01000004">
    <property type="protein sequence ID" value="TWF93919.1"/>
    <property type="molecule type" value="Genomic_DNA"/>
</dbReference>
<feature type="transmembrane region" description="Helical" evidence="12">
    <location>
        <begin position="48"/>
        <end position="67"/>
    </location>
</feature>
<evidence type="ECO:0000256" key="4">
    <source>
        <dbReference type="ARBA" id="ARBA00022475"/>
    </source>
</evidence>
<evidence type="ECO:0000256" key="11">
    <source>
        <dbReference type="SAM" id="MobiDB-lite"/>
    </source>
</evidence>
<evidence type="ECO:0000256" key="8">
    <source>
        <dbReference type="ARBA" id="ARBA00023136"/>
    </source>
</evidence>
<organism evidence="14 15">
    <name type="scientific">Saccharopolyspora dendranthemae</name>
    <dbReference type="NCBI Taxonomy" id="1181886"/>
    <lineage>
        <taxon>Bacteria</taxon>
        <taxon>Bacillati</taxon>
        <taxon>Actinomycetota</taxon>
        <taxon>Actinomycetes</taxon>
        <taxon>Pseudonocardiales</taxon>
        <taxon>Pseudonocardiaceae</taxon>
        <taxon>Saccharopolyspora</taxon>
    </lineage>
</organism>
<evidence type="ECO:0000256" key="1">
    <source>
        <dbReference type="ARBA" id="ARBA00004651"/>
    </source>
</evidence>
<dbReference type="Proteomes" id="UP000316184">
    <property type="component" value="Unassembled WGS sequence"/>
</dbReference>
<comment type="function">
    <text evidence="9">May be a proton symporter involved in the uptake of osmolytes such as proline and glycine betaine.</text>
</comment>
<dbReference type="InterPro" id="IPR036259">
    <property type="entry name" value="MFS_trans_sf"/>
</dbReference>
<dbReference type="InterPro" id="IPR020846">
    <property type="entry name" value="MFS_dom"/>
</dbReference>
<keyword evidence="5 12" id="KW-0812">Transmembrane</keyword>
<proteinExistence type="inferred from homology"/>
<dbReference type="FunFam" id="1.20.1250.20:FF:000001">
    <property type="entry name" value="Dicarboxylate MFS transporter"/>
    <property type="match status" value="1"/>
</dbReference>
<dbReference type="InterPro" id="IPR011701">
    <property type="entry name" value="MFS"/>
</dbReference>
<evidence type="ECO:0000259" key="13">
    <source>
        <dbReference type="PROSITE" id="PS50850"/>
    </source>
</evidence>
<feature type="transmembrane region" description="Helical" evidence="12">
    <location>
        <begin position="208"/>
        <end position="227"/>
    </location>
</feature>
<feature type="domain" description="Major facilitator superfamily (MFS) profile" evidence="13">
    <location>
        <begin position="36"/>
        <end position="447"/>
    </location>
</feature>
<feature type="transmembrane region" description="Helical" evidence="12">
    <location>
        <begin position="296"/>
        <end position="315"/>
    </location>
</feature>
<keyword evidence="7 12" id="KW-1133">Transmembrane helix</keyword>
<dbReference type="PANTHER" id="PTHR43528:SF1">
    <property type="entry name" value="ALPHA-KETOGLUTARATE PERMEASE"/>
    <property type="match status" value="1"/>
</dbReference>
<keyword evidence="3" id="KW-0813">Transport</keyword>
<dbReference type="Pfam" id="PF07690">
    <property type="entry name" value="MFS_1"/>
    <property type="match status" value="1"/>
</dbReference>
<evidence type="ECO:0000313" key="15">
    <source>
        <dbReference type="Proteomes" id="UP000316184"/>
    </source>
</evidence>
<comment type="subcellular location">
    <subcellularLocation>
        <location evidence="1">Cell membrane</location>
        <topology evidence="1">Multi-pass membrane protein</topology>
    </subcellularLocation>
</comment>
<comment type="similarity">
    <text evidence="2">Belongs to the major facilitator superfamily. Metabolite:H+ Symporter (MHS) family (TC 2.A.1.6) family.</text>
</comment>
<evidence type="ECO:0000256" key="7">
    <source>
        <dbReference type="ARBA" id="ARBA00022989"/>
    </source>
</evidence>
<feature type="region of interest" description="Disordered" evidence="11">
    <location>
        <begin position="444"/>
        <end position="470"/>
    </location>
</feature>
<dbReference type="Gene3D" id="1.20.1250.20">
    <property type="entry name" value="MFS general substrate transporter like domains"/>
    <property type="match status" value="2"/>
</dbReference>
<evidence type="ECO:0000256" key="9">
    <source>
        <dbReference type="ARBA" id="ARBA00037295"/>
    </source>
</evidence>
<feature type="transmembrane region" description="Helical" evidence="12">
    <location>
        <begin position="353"/>
        <end position="377"/>
    </location>
</feature>